<comment type="caution">
    <text evidence="8">The sequence shown here is derived from an EMBL/GenBank/DDBJ whole genome shotgun (WGS) entry which is preliminary data.</text>
</comment>
<dbReference type="GO" id="GO:0016538">
    <property type="term" value="F:cyclin-dependent protein serine/threonine kinase regulator activity"/>
    <property type="evidence" value="ECO:0007669"/>
    <property type="project" value="InterPro"/>
</dbReference>
<keyword evidence="3" id="KW-0131">Cell cycle</keyword>
<evidence type="ECO:0000256" key="1">
    <source>
        <dbReference type="ARBA" id="ARBA00022618"/>
    </source>
</evidence>
<dbReference type="SMART" id="SM01332">
    <property type="entry name" value="Cyclin_C"/>
    <property type="match status" value="1"/>
</dbReference>
<dbReference type="PROSITE" id="PS00292">
    <property type="entry name" value="CYCLINS"/>
    <property type="match status" value="1"/>
</dbReference>
<dbReference type="PANTHER" id="PTHR10177">
    <property type="entry name" value="CYCLINS"/>
    <property type="match status" value="1"/>
</dbReference>
<dbReference type="GO" id="GO:0044772">
    <property type="term" value="P:mitotic cell cycle phase transition"/>
    <property type="evidence" value="ECO:0007669"/>
    <property type="project" value="InterPro"/>
</dbReference>
<dbReference type="STRING" id="1965070.A0A3S3S977"/>
<dbReference type="AlphaFoldDB" id="A0A3S3S977"/>
<dbReference type="Gene3D" id="1.10.472.10">
    <property type="entry name" value="Cyclin-like"/>
    <property type="match status" value="3"/>
</dbReference>
<accession>A0A3S3S977</accession>
<dbReference type="Pfam" id="PF02984">
    <property type="entry name" value="Cyclin_C"/>
    <property type="match status" value="1"/>
</dbReference>
<feature type="compositionally biased region" description="Basic and acidic residues" evidence="5">
    <location>
        <begin position="67"/>
        <end position="76"/>
    </location>
</feature>
<evidence type="ECO:0000256" key="5">
    <source>
        <dbReference type="SAM" id="MobiDB-lite"/>
    </source>
</evidence>
<dbReference type="EMBL" id="NCKU01001392">
    <property type="protein sequence ID" value="RWS12217.1"/>
    <property type="molecule type" value="Genomic_DNA"/>
</dbReference>
<dbReference type="InterPro" id="IPR013763">
    <property type="entry name" value="Cyclin-like_dom"/>
</dbReference>
<keyword evidence="2 4" id="KW-0195">Cyclin</keyword>
<dbReference type="OrthoDB" id="5590282at2759"/>
<dbReference type="SMART" id="SM00385">
    <property type="entry name" value="CYCLIN"/>
    <property type="match status" value="2"/>
</dbReference>
<dbReference type="InterPro" id="IPR036915">
    <property type="entry name" value="Cyclin-like_sf"/>
</dbReference>
<organism evidence="8 9">
    <name type="scientific">Dinothrombium tinctorium</name>
    <dbReference type="NCBI Taxonomy" id="1965070"/>
    <lineage>
        <taxon>Eukaryota</taxon>
        <taxon>Metazoa</taxon>
        <taxon>Ecdysozoa</taxon>
        <taxon>Arthropoda</taxon>
        <taxon>Chelicerata</taxon>
        <taxon>Arachnida</taxon>
        <taxon>Acari</taxon>
        <taxon>Acariformes</taxon>
        <taxon>Trombidiformes</taxon>
        <taxon>Prostigmata</taxon>
        <taxon>Anystina</taxon>
        <taxon>Parasitengona</taxon>
        <taxon>Trombidioidea</taxon>
        <taxon>Trombidiidae</taxon>
        <taxon>Dinothrombium</taxon>
    </lineage>
</organism>
<sequence>MPKRVLSNIANNLNNLTNAGLKRTADNSPSKLSTCKKSRSQKNHSEVDASSLTVGKENAKPPTITNQKKETESSTRTLELRVRNIQINTEESLINSSGDVSFASVESKTPKTPARMSLSPIKKYDFSNPETYYQPPKDIPAHVEDFDRSQLNDTASEPHYAADVFNYYQEKELQYKCKKYLNKQTEISKAMRSVLVDWLVEVQESFELNHETLYLAIKIIDHYLMQEDVPKSRFQLLGATAILIAAKFDERIPPSIDDFLYICDNAYTRRDVILLEIDCAKLSMEVLTLARYVLEMSLMEYDLIEERDSLIAAASLLLALKMKGVNDGKWSSTLEFYSGYSEEELTPITYKLNDVISTQKSNLRTIKAKYSHK</sequence>
<dbReference type="InterPro" id="IPR006671">
    <property type="entry name" value="Cyclin_N"/>
</dbReference>
<evidence type="ECO:0000313" key="8">
    <source>
        <dbReference type="EMBL" id="RWS12217.1"/>
    </source>
</evidence>
<dbReference type="SUPFAM" id="SSF47954">
    <property type="entry name" value="Cyclin-like"/>
    <property type="match status" value="2"/>
</dbReference>
<evidence type="ECO:0000259" key="7">
    <source>
        <dbReference type="SMART" id="SM01332"/>
    </source>
</evidence>
<reference evidence="8 9" key="1">
    <citation type="journal article" date="2018" name="Gigascience">
        <title>Genomes of trombidid mites reveal novel predicted allergens and laterally-transferred genes associated with secondary metabolism.</title>
        <authorList>
            <person name="Dong X."/>
            <person name="Chaisiri K."/>
            <person name="Xia D."/>
            <person name="Armstrong S.D."/>
            <person name="Fang Y."/>
            <person name="Donnelly M.J."/>
            <person name="Kadowaki T."/>
            <person name="McGarry J.W."/>
            <person name="Darby A.C."/>
            <person name="Makepeace B.L."/>
        </authorList>
    </citation>
    <scope>NUCLEOTIDE SEQUENCE [LARGE SCALE GENOMIC DNA]</scope>
    <source>
        <strain evidence="8">UoL-WK</strain>
    </source>
</reference>
<dbReference type="InterPro" id="IPR046965">
    <property type="entry name" value="Cyclin_A/B-like"/>
</dbReference>
<dbReference type="InterPro" id="IPR004367">
    <property type="entry name" value="Cyclin_C-dom"/>
</dbReference>
<name>A0A3S3S977_9ACAR</name>
<evidence type="ECO:0000256" key="4">
    <source>
        <dbReference type="RuleBase" id="RU000383"/>
    </source>
</evidence>
<evidence type="ECO:0000259" key="6">
    <source>
        <dbReference type="SMART" id="SM00385"/>
    </source>
</evidence>
<comment type="similarity">
    <text evidence="4">Belongs to the cyclin family.</text>
</comment>
<evidence type="ECO:0000256" key="2">
    <source>
        <dbReference type="ARBA" id="ARBA00023127"/>
    </source>
</evidence>
<proteinExistence type="inferred from homology"/>
<dbReference type="PIRSF" id="PIRSF001771">
    <property type="entry name" value="Cyclin_A_B_D_E"/>
    <property type="match status" value="1"/>
</dbReference>
<feature type="domain" description="Cyclin-like" evidence="6">
    <location>
        <begin position="197"/>
        <end position="281"/>
    </location>
</feature>
<protein>
    <submittedName>
        <fullName evidence="8">G2/mitotic-specific cyclin-B3-like protein</fullName>
    </submittedName>
</protein>
<feature type="region of interest" description="Disordered" evidence="5">
    <location>
        <begin position="19"/>
        <end position="76"/>
    </location>
</feature>
<dbReference type="Pfam" id="PF00134">
    <property type="entry name" value="Cyclin_N"/>
    <property type="match status" value="1"/>
</dbReference>
<dbReference type="Proteomes" id="UP000285301">
    <property type="component" value="Unassembled WGS sequence"/>
</dbReference>
<evidence type="ECO:0000313" key="9">
    <source>
        <dbReference type="Proteomes" id="UP000285301"/>
    </source>
</evidence>
<feature type="domain" description="Cyclin C-terminal" evidence="7">
    <location>
        <begin position="254"/>
        <end position="373"/>
    </location>
</feature>
<dbReference type="GO" id="GO:0051301">
    <property type="term" value="P:cell division"/>
    <property type="evidence" value="ECO:0007669"/>
    <property type="project" value="UniProtKB-KW"/>
</dbReference>
<feature type="domain" description="Cyclin-like" evidence="6">
    <location>
        <begin position="282"/>
        <end position="354"/>
    </location>
</feature>
<evidence type="ECO:0000256" key="3">
    <source>
        <dbReference type="ARBA" id="ARBA00023306"/>
    </source>
</evidence>
<dbReference type="InterPro" id="IPR039361">
    <property type="entry name" value="Cyclin"/>
</dbReference>
<keyword evidence="1" id="KW-0132">Cell division</keyword>
<keyword evidence="9" id="KW-1185">Reference proteome</keyword>
<dbReference type="FunFam" id="1.10.472.10:FF:000001">
    <property type="entry name" value="G2/mitotic-specific cyclin"/>
    <property type="match status" value="1"/>
</dbReference>
<gene>
    <name evidence="8" type="ORF">B4U79_12290</name>
</gene>
<dbReference type="InterPro" id="IPR048258">
    <property type="entry name" value="Cyclins_cyclin-box"/>
</dbReference>